<comment type="catalytic activity">
    <reaction evidence="1">
        <text>beta-D-fructose 1,6-bisphosphate + H2O = beta-D-fructose 6-phosphate + phosphate</text>
        <dbReference type="Rhea" id="RHEA:11064"/>
        <dbReference type="ChEBI" id="CHEBI:15377"/>
        <dbReference type="ChEBI" id="CHEBI:32966"/>
        <dbReference type="ChEBI" id="CHEBI:43474"/>
        <dbReference type="ChEBI" id="CHEBI:57634"/>
        <dbReference type="EC" id="3.1.3.11"/>
    </reaction>
</comment>
<dbReference type="PRINTS" id="PR01958">
    <property type="entry name" value="S17BPHPHTASE"/>
</dbReference>
<dbReference type="SUPFAM" id="SSF56655">
    <property type="entry name" value="Carbohydrate phosphatase"/>
    <property type="match status" value="1"/>
</dbReference>
<evidence type="ECO:0000256" key="6">
    <source>
        <dbReference type="ARBA" id="ARBA00022801"/>
    </source>
</evidence>
<dbReference type="PIRSF" id="PIRSF000904">
    <property type="entry name" value="FBPtase_SBPase"/>
    <property type="match status" value="1"/>
</dbReference>
<dbReference type="InterPro" id="IPR033391">
    <property type="entry name" value="FBPase_N"/>
</dbReference>
<dbReference type="RefSeq" id="XP_001031422.2">
    <property type="nucleotide sequence ID" value="XM_001031422.3"/>
</dbReference>
<organism evidence="12 13">
    <name type="scientific">Tetrahymena thermophila (strain SB210)</name>
    <dbReference type="NCBI Taxonomy" id="312017"/>
    <lineage>
        <taxon>Eukaryota</taxon>
        <taxon>Sar</taxon>
        <taxon>Alveolata</taxon>
        <taxon>Ciliophora</taxon>
        <taxon>Intramacronucleata</taxon>
        <taxon>Oligohymenophorea</taxon>
        <taxon>Hymenostomatida</taxon>
        <taxon>Tetrahymenina</taxon>
        <taxon>Tetrahymenidae</taxon>
        <taxon>Tetrahymena</taxon>
    </lineage>
</organism>
<dbReference type="InParanoid" id="I7LSW7"/>
<dbReference type="GO" id="GO:0030388">
    <property type="term" value="P:fructose 1,6-bisphosphate metabolic process"/>
    <property type="evidence" value="ECO:0007669"/>
    <property type="project" value="TreeGrafter"/>
</dbReference>
<dbReference type="STRING" id="312017.I7LSW7"/>
<dbReference type="Gene3D" id="3.40.190.80">
    <property type="match status" value="1"/>
</dbReference>
<evidence type="ECO:0000256" key="7">
    <source>
        <dbReference type="ARBA" id="ARBA00022842"/>
    </source>
</evidence>
<feature type="domain" description="Fructose-1-6-bisphosphatase class 1 C-terminal" evidence="11">
    <location>
        <begin position="182"/>
        <end position="305"/>
    </location>
</feature>
<dbReference type="InterPro" id="IPR000146">
    <property type="entry name" value="FBPase_class-1"/>
</dbReference>
<evidence type="ECO:0000256" key="9">
    <source>
        <dbReference type="ARBA" id="ARBA00024331"/>
    </source>
</evidence>
<dbReference type="InterPro" id="IPR028343">
    <property type="entry name" value="FBPtase"/>
</dbReference>
<keyword evidence="4" id="KW-0963">Cytoplasm</keyword>
<dbReference type="OMA" id="PNWTVGT"/>
<keyword evidence="6" id="KW-0378">Hydrolase</keyword>
<protein>
    <recommendedName>
        <fullName evidence="3">fructose-bisphosphatase</fullName>
        <ecNumber evidence="3">3.1.3.11</ecNumber>
    </recommendedName>
</protein>
<evidence type="ECO:0000256" key="3">
    <source>
        <dbReference type="ARBA" id="ARBA00013093"/>
    </source>
</evidence>
<dbReference type="EC" id="3.1.3.11" evidence="3"/>
<dbReference type="PANTHER" id="PTHR11556:SF35">
    <property type="entry name" value="SEDOHEPTULOSE-1,7-BISPHOSPHATASE, CHLOROPLASTIC"/>
    <property type="match status" value="1"/>
</dbReference>
<accession>I7LSW7</accession>
<dbReference type="Pfam" id="PF18913">
    <property type="entry name" value="FBPase_C"/>
    <property type="match status" value="1"/>
</dbReference>
<proteinExistence type="inferred from homology"/>
<name>I7LSW7_TETTS</name>
<dbReference type="GO" id="GO:0006002">
    <property type="term" value="P:fructose 6-phosphate metabolic process"/>
    <property type="evidence" value="ECO:0007669"/>
    <property type="project" value="TreeGrafter"/>
</dbReference>
<evidence type="ECO:0000313" key="13">
    <source>
        <dbReference type="Proteomes" id="UP000009168"/>
    </source>
</evidence>
<dbReference type="Proteomes" id="UP000009168">
    <property type="component" value="Unassembled WGS sequence"/>
</dbReference>
<evidence type="ECO:0000259" key="11">
    <source>
        <dbReference type="Pfam" id="PF18913"/>
    </source>
</evidence>
<evidence type="ECO:0000256" key="2">
    <source>
        <dbReference type="ARBA" id="ARBA00010941"/>
    </source>
</evidence>
<dbReference type="InterPro" id="IPR044015">
    <property type="entry name" value="FBPase_C_dom"/>
</dbReference>
<evidence type="ECO:0000256" key="8">
    <source>
        <dbReference type="ARBA" id="ARBA00023277"/>
    </source>
</evidence>
<dbReference type="GO" id="GO:0042132">
    <property type="term" value="F:fructose 1,6-bisphosphate 1-phosphatase activity"/>
    <property type="evidence" value="ECO:0007669"/>
    <property type="project" value="UniProtKB-EC"/>
</dbReference>
<dbReference type="EMBL" id="GG662507">
    <property type="protein sequence ID" value="EAR83759.2"/>
    <property type="molecule type" value="Genomic_DNA"/>
</dbReference>
<dbReference type="GO" id="GO:0006094">
    <property type="term" value="P:gluconeogenesis"/>
    <property type="evidence" value="ECO:0007669"/>
    <property type="project" value="TreeGrafter"/>
</dbReference>
<sequence length="308" mass="34242">METHTHLVFSDCESLQKIYIALLDSFIELADLLRFHACGRKEAGSQNAFGDIQLECDTKSDEIIFNHLKKTGEVAYGLSEEQPKLVELGGNKYIVTFDPLDGSSIIGCNWTVGTIFGIWKNDEKVLIGHKTKDLIASGCCMYGPRTTAVIYNEKTKTVNEYSLTLNKQKQVEWILSLPNIVIKPQGKLFAPGNLRAASENPNYRQCINNWIDQGYTLRYTGGMVPDIYQIFIKGSGIFTTISSKSHAVKLRVLYEVAPLAHLVEMAKGKSSDGKNSLMELEVTSYDQRSGIIVGSTEEVDKILSTLNS</sequence>
<dbReference type="eggNOG" id="KOG1458">
    <property type="taxonomic scope" value="Eukaryota"/>
</dbReference>
<dbReference type="PANTHER" id="PTHR11556">
    <property type="entry name" value="FRUCTOSE-1,6-BISPHOSPHATASE-RELATED"/>
    <property type="match status" value="1"/>
</dbReference>
<evidence type="ECO:0000256" key="5">
    <source>
        <dbReference type="ARBA" id="ARBA00022723"/>
    </source>
</evidence>
<keyword evidence="5" id="KW-0479">Metal-binding</keyword>
<evidence type="ECO:0000313" key="12">
    <source>
        <dbReference type="EMBL" id="EAR83759.2"/>
    </source>
</evidence>
<keyword evidence="8" id="KW-0119">Carbohydrate metabolism</keyword>
<dbReference type="PIRSF" id="PIRSF500210">
    <property type="entry name" value="FBPtase"/>
    <property type="match status" value="1"/>
</dbReference>
<reference evidence="13" key="1">
    <citation type="journal article" date="2006" name="PLoS Biol.">
        <title>Macronuclear genome sequence of the ciliate Tetrahymena thermophila, a model eukaryote.</title>
        <authorList>
            <person name="Eisen J.A."/>
            <person name="Coyne R.S."/>
            <person name="Wu M."/>
            <person name="Wu D."/>
            <person name="Thiagarajan M."/>
            <person name="Wortman J.R."/>
            <person name="Badger J.H."/>
            <person name="Ren Q."/>
            <person name="Amedeo P."/>
            <person name="Jones K.M."/>
            <person name="Tallon L.J."/>
            <person name="Delcher A.L."/>
            <person name="Salzberg S.L."/>
            <person name="Silva J.C."/>
            <person name="Haas B.J."/>
            <person name="Majoros W.H."/>
            <person name="Farzad M."/>
            <person name="Carlton J.M."/>
            <person name="Smith R.K. Jr."/>
            <person name="Garg J."/>
            <person name="Pearlman R.E."/>
            <person name="Karrer K.M."/>
            <person name="Sun L."/>
            <person name="Manning G."/>
            <person name="Elde N.C."/>
            <person name="Turkewitz A.P."/>
            <person name="Asai D.J."/>
            <person name="Wilkes D.E."/>
            <person name="Wang Y."/>
            <person name="Cai H."/>
            <person name="Collins K."/>
            <person name="Stewart B.A."/>
            <person name="Lee S.R."/>
            <person name="Wilamowska K."/>
            <person name="Weinberg Z."/>
            <person name="Ruzzo W.L."/>
            <person name="Wloga D."/>
            <person name="Gaertig J."/>
            <person name="Frankel J."/>
            <person name="Tsao C.-C."/>
            <person name="Gorovsky M.A."/>
            <person name="Keeling P.J."/>
            <person name="Waller R.F."/>
            <person name="Patron N.J."/>
            <person name="Cherry J.M."/>
            <person name="Stover N.A."/>
            <person name="Krieger C.J."/>
            <person name="del Toro C."/>
            <person name="Ryder H.F."/>
            <person name="Williamson S.C."/>
            <person name="Barbeau R.A."/>
            <person name="Hamilton E.P."/>
            <person name="Orias E."/>
        </authorList>
    </citation>
    <scope>NUCLEOTIDE SEQUENCE [LARGE SCALE GENOMIC DNA]</scope>
    <source>
        <strain evidence="13">SB210</strain>
    </source>
</reference>
<dbReference type="KEGG" id="tet:TTHERM_00825540"/>
<dbReference type="GeneID" id="7837002"/>
<dbReference type="AlphaFoldDB" id="I7LSW7"/>
<dbReference type="GO" id="GO:0006000">
    <property type="term" value="P:fructose metabolic process"/>
    <property type="evidence" value="ECO:0007669"/>
    <property type="project" value="TreeGrafter"/>
</dbReference>
<keyword evidence="7" id="KW-0460">Magnesium</keyword>
<dbReference type="HOGENOM" id="CLU_039977_3_0_1"/>
<dbReference type="GO" id="GO:0005737">
    <property type="term" value="C:cytoplasm"/>
    <property type="evidence" value="ECO:0007669"/>
    <property type="project" value="TreeGrafter"/>
</dbReference>
<dbReference type="Gene3D" id="3.30.540.10">
    <property type="entry name" value="Fructose-1,6-Bisphosphatase, subunit A, domain 1"/>
    <property type="match status" value="1"/>
</dbReference>
<dbReference type="Pfam" id="PF00316">
    <property type="entry name" value="FBPase"/>
    <property type="match status" value="1"/>
</dbReference>
<keyword evidence="13" id="KW-1185">Reference proteome</keyword>
<evidence type="ECO:0000259" key="10">
    <source>
        <dbReference type="Pfam" id="PF00316"/>
    </source>
</evidence>
<dbReference type="InterPro" id="IPR023079">
    <property type="entry name" value="SBPase"/>
</dbReference>
<dbReference type="GO" id="GO:0005986">
    <property type="term" value="P:sucrose biosynthetic process"/>
    <property type="evidence" value="ECO:0007669"/>
    <property type="project" value="TreeGrafter"/>
</dbReference>
<comment type="pathway">
    <text evidence="9">Carbohydrate biosynthesis.</text>
</comment>
<gene>
    <name evidence="12" type="ORF">TTHERM_00825540</name>
</gene>
<dbReference type="OrthoDB" id="10256725at2759"/>
<evidence type="ECO:0000256" key="4">
    <source>
        <dbReference type="ARBA" id="ARBA00022490"/>
    </source>
</evidence>
<evidence type="ECO:0000256" key="1">
    <source>
        <dbReference type="ARBA" id="ARBA00001273"/>
    </source>
</evidence>
<comment type="similarity">
    <text evidence="2">Belongs to the FBPase class 1 family.</text>
</comment>
<dbReference type="GO" id="GO:0046872">
    <property type="term" value="F:metal ion binding"/>
    <property type="evidence" value="ECO:0007669"/>
    <property type="project" value="UniProtKB-KW"/>
</dbReference>
<feature type="domain" description="Fructose-1-6-bisphosphatase class I N-terminal" evidence="10">
    <location>
        <begin position="42"/>
        <end position="165"/>
    </location>
</feature>